<accession>A0A6G1GK84</accession>
<proteinExistence type="predicted"/>
<dbReference type="Proteomes" id="UP000800041">
    <property type="component" value="Unassembled WGS sequence"/>
</dbReference>
<gene>
    <name evidence="1" type="ORF">K402DRAFT_250151</name>
</gene>
<evidence type="ECO:0000313" key="1">
    <source>
        <dbReference type="EMBL" id="KAF1981169.1"/>
    </source>
</evidence>
<evidence type="ECO:0000313" key="2">
    <source>
        <dbReference type="Proteomes" id="UP000800041"/>
    </source>
</evidence>
<name>A0A6G1GK84_9PEZI</name>
<reference evidence="1" key="1">
    <citation type="journal article" date="2020" name="Stud. Mycol.">
        <title>101 Dothideomycetes genomes: a test case for predicting lifestyles and emergence of pathogens.</title>
        <authorList>
            <person name="Haridas S."/>
            <person name="Albert R."/>
            <person name="Binder M."/>
            <person name="Bloem J."/>
            <person name="Labutti K."/>
            <person name="Salamov A."/>
            <person name="Andreopoulos B."/>
            <person name="Baker S."/>
            <person name="Barry K."/>
            <person name="Bills G."/>
            <person name="Bluhm B."/>
            <person name="Cannon C."/>
            <person name="Castanera R."/>
            <person name="Culley D."/>
            <person name="Daum C."/>
            <person name="Ezra D."/>
            <person name="Gonzalez J."/>
            <person name="Henrissat B."/>
            <person name="Kuo A."/>
            <person name="Liang C."/>
            <person name="Lipzen A."/>
            <person name="Lutzoni F."/>
            <person name="Magnuson J."/>
            <person name="Mondo S."/>
            <person name="Nolan M."/>
            <person name="Ohm R."/>
            <person name="Pangilinan J."/>
            <person name="Park H.-J."/>
            <person name="Ramirez L."/>
            <person name="Alfaro M."/>
            <person name="Sun H."/>
            <person name="Tritt A."/>
            <person name="Yoshinaga Y."/>
            <person name="Zwiers L.-H."/>
            <person name="Turgeon B."/>
            <person name="Goodwin S."/>
            <person name="Spatafora J."/>
            <person name="Crous P."/>
            <person name="Grigoriev I."/>
        </authorList>
    </citation>
    <scope>NUCLEOTIDE SEQUENCE</scope>
    <source>
        <strain evidence="1">CBS 113979</strain>
    </source>
</reference>
<organism evidence="1 2">
    <name type="scientific">Aulographum hederae CBS 113979</name>
    <dbReference type="NCBI Taxonomy" id="1176131"/>
    <lineage>
        <taxon>Eukaryota</taxon>
        <taxon>Fungi</taxon>
        <taxon>Dikarya</taxon>
        <taxon>Ascomycota</taxon>
        <taxon>Pezizomycotina</taxon>
        <taxon>Dothideomycetes</taxon>
        <taxon>Pleosporomycetidae</taxon>
        <taxon>Aulographales</taxon>
        <taxon>Aulographaceae</taxon>
    </lineage>
</organism>
<keyword evidence="2" id="KW-1185">Reference proteome</keyword>
<protein>
    <submittedName>
        <fullName evidence="1">Uncharacterized protein</fullName>
    </submittedName>
</protein>
<sequence>MPNLRKRSGLHSLITISLFRSGIRVSAHSALPYRTVSKPPLPFGADSPLLRCLVGGQMALTWCLLTNQTERVSRDDRHVMTTNEAAIKRSLQFDTDSPESTPLVLSESWTTKCYSQPDLQPSDAIPRILYHLLWRFRARSEYTHSFKHRHCCAPCRPAGRPYLRLNQAASLAVLSLHVCYTPCRATVIVNSVMPSYASWLILALACQPHHVAKAMIYLCHFAVLRELHPLACTISRHGRTRQTHKSPGCCCLYRLSS</sequence>
<dbReference type="EMBL" id="ML977206">
    <property type="protein sequence ID" value="KAF1981169.1"/>
    <property type="molecule type" value="Genomic_DNA"/>
</dbReference>
<dbReference type="AlphaFoldDB" id="A0A6G1GK84"/>